<evidence type="ECO:0000256" key="1">
    <source>
        <dbReference type="SAM" id="MobiDB-lite"/>
    </source>
</evidence>
<gene>
    <name evidence="2" type="ORF">TTHERM_000163920</name>
</gene>
<dbReference type="InParanoid" id="W7XEL1"/>
<dbReference type="AlphaFoldDB" id="W7XEL1"/>
<evidence type="ECO:0000313" key="2">
    <source>
        <dbReference type="EMBL" id="EWS76177.1"/>
    </source>
</evidence>
<proteinExistence type="predicted"/>
<organism evidence="2 3">
    <name type="scientific">Tetrahymena thermophila (strain SB210)</name>
    <dbReference type="NCBI Taxonomy" id="312017"/>
    <lineage>
        <taxon>Eukaryota</taxon>
        <taxon>Sar</taxon>
        <taxon>Alveolata</taxon>
        <taxon>Ciliophora</taxon>
        <taxon>Intramacronucleata</taxon>
        <taxon>Oligohymenophorea</taxon>
        <taxon>Hymenostomatida</taxon>
        <taxon>Tetrahymenina</taxon>
        <taxon>Tetrahymenidae</taxon>
        <taxon>Tetrahymena</taxon>
    </lineage>
</organism>
<dbReference type="Proteomes" id="UP000009168">
    <property type="component" value="Unassembled WGS sequence"/>
</dbReference>
<dbReference type="KEGG" id="tet:TTHERM_000163920"/>
<accession>W7XEL1</accession>
<feature type="region of interest" description="Disordered" evidence="1">
    <location>
        <begin position="51"/>
        <end position="72"/>
    </location>
</feature>
<evidence type="ECO:0000313" key="3">
    <source>
        <dbReference type="Proteomes" id="UP000009168"/>
    </source>
</evidence>
<protein>
    <submittedName>
        <fullName evidence="2">Cation channel family protein</fullName>
    </submittedName>
</protein>
<dbReference type="GeneID" id="24437636"/>
<dbReference type="EMBL" id="GG662840">
    <property type="protein sequence ID" value="EWS76177.1"/>
    <property type="molecule type" value="Genomic_DNA"/>
</dbReference>
<name>W7XEL1_TETTS</name>
<reference evidence="3" key="1">
    <citation type="journal article" date="2006" name="PLoS Biol.">
        <title>Macronuclear genome sequence of the ciliate Tetrahymena thermophila, a model eukaryote.</title>
        <authorList>
            <person name="Eisen J.A."/>
            <person name="Coyne R.S."/>
            <person name="Wu M."/>
            <person name="Wu D."/>
            <person name="Thiagarajan M."/>
            <person name="Wortman J.R."/>
            <person name="Badger J.H."/>
            <person name="Ren Q."/>
            <person name="Amedeo P."/>
            <person name="Jones K.M."/>
            <person name="Tallon L.J."/>
            <person name="Delcher A.L."/>
            <person name="Salzberg S.L."/>
            <person name="Silva J.C."/>
            <person name="Haas B.J."/>
            <person name="Majoros W.H."/>
            <person name="Farzad M."/>
            <person name="Carlton J.M."/>
            <person name="Smith R.K. Jr."/>
            <person name="Garg J."/>
            <person name="Pearlman R.E."/>
            <person name="Karrer K.M."/>
            <person name="Sun L."/>
            <person name="Manning G."/>
            <person name="Elde N.C."/>
            <person name="Turkewitz A.P."/>
            <person name="Asai D.J."/>
            <person name="Wilkes D.E."/>
            <person name="Wang Y."/>
            <person name="Cai H."/>
            <person name="Collins K."/>
            <person name="Stewart B.A."/>
            <person name="Lee S.R."/>
            <person name="Wilamowska K."/>
            <person name="Weinberg Z."/>
            <person name="Ruzzo W.L."/>
            <person name="Wloga D."/>
            <person name="Gaertig J."/>
            <person name="Frankel J."/>
            <person name="Tsao C.-C."/>
            <person name="Gorovsky M.A."/>
            <person name="Keeling P.J."/>
            <person name="Waller R.F."/>
            <person name="Patron N.J."/>
            <person name="Cherry J.M."/>
            <person name="Stover N.A."/>
            <person name="Krieger C.J."/>
            <person name="del Toro C."/>
            <person name="Ryder H.F."/>
            <person name="Williamson S.C."/>
            <person name="Barbeau R.A."/>
            <person name="Hamilton E.P."/>
            <person name="Orias E."/>
        </authorList>
    </citation>
    <scope>NUCLEOTIDE SEQUENCE [LARGE SCALE GENOMIC DNA]</scope>
    <source>
        <strain evidence="3">SB210</strain>
    </source>
</reference>
<dbReference type="RefSeq" id="XP_012651224.1">
    <property type="nucleotide sequence ID" value="XM_012795770.1"/>
</dbReference>
<keyword evidence="3" id="KW-1185">Reference proteome</keyword>
<sequence length="248" mass="29210">MDSQFIQNYERKFKEQQLLFSMSETDEIQHQLSERQADRSRQRYLFEQQSKKFQQSHNGDTEIQENSIQDGTSNTTLDLKQQLSITEGIVFQVHLSPELNKKLITNQNINETIFNAQIKNVAESQQILNENLNNLDNTIICDKEIEQQQTSNIHPSDLKSVSIQDQSNIFISQNVTSNAEQMSQVAQNNYLPIQKRKNIFNNDVWLHDDIFYEKNFKKLETKQPILQIEFQITHFVEQLKQNNTFKIL</sequence>